<dbReference type="RefSeq" id="WP_109679152.1">
    <property type="nucleotide sequence ID" value="NZ_CP086615.1"/>
</dbReference>
<proteinExistence type="predicted"/>
<dbReference type="GO" id="GO:0006635">
    <property type="term" value="P:fatty acid beta-oxidation"/>
    <property type="evidence" value="ECO:0007669"/>
    <property type="project" value="UniProtKB-UniPathway"/>
</dbReference>
<feature type="domain" description="3-hydroxyacyl-CoA dehydrogenase NAD binding" evidence="9">
    <location>
        <begin position="10"/>
        <end position="192"/>
    </location>
</feature>
<comment type="catalytic activity">
    <reaction evidence="7">
        <text>a (3S)-3-hydroxyacyl-CoA + NAD(+) = a 3-oxoacyl-CoA + NADH + H(+)</text>
        <dbReference type="Rhea" id="RHEA:22432"/>
        <dbReference type="ChEBI" id="CHEBI:15378"/>
        <dbReference type="ChEBI" id="CHEBI:57318"/>
        <dbReference type="ChEBI" id="CHEBI:57540"/>
        <dbReference type="ChEBI" id="CHEBI:57945"/>
        <dbReference type="ChEBI" id="CHEBI:90726"/>
        <dbReference type="EC" id="1.1.1.35"/>
    </reaction>
</comment>
<evidence type="ECO:0000256" key="1">
    <source>
        <dbReference type="ARBA" id="ARBA00005005"/>
    </source>
</evidence>
<dbReference type="Gene3D" id="1.10.1040.50">
    <property type="match status" value="1"/>
</dbReference>
<organism evidence="10 11">
    <name type="scientific">Sediminicurvatus halobius</name>
    <dbReference type="NCBI Taxonomy" id="2182432"/>
    <lineage>
        <taxon>Bacteria</taxon>
        <taxon>Pseudomonadati</taxon>
        <taxon>Pseudomonadota</taxon>
        <taxon>Gammaproteobacteria</taxon>
        <taxon>Chromatiales</taxon>
        <taxon>Ectothiorhodospiraceae</taxon>
        <taxon>Sediminicurvatus</taxon>
    </lineage>
</organism>
<dbReference type="Gene3D" id="3.90.226.10">
    <property type="entry name" value="2-enoyl-CoA Hydratase, Chain A, domain 1"/>
    <property type="match status" value="1"/>
</dbReference>
<evidence type="ECO:0000313" key="10">
    <source>
        <dbReference type="EMBL" id="PWG62436.1"/>
    </source>
</evidence>
<accession>A0A2U2MZS3</accession>
<reference evidence="10 11" key="1">
    <citation type="submission" date="2018-05" db="EMBL/GenBank/DDBJ databases">
        <title>Spiribacter halobius sp. nov., a moderately halophilic bacterium isolated from marine solar saltern.</title>
        <authorList>
            <person name="Zheng W.-S."/>
            <person name="Lu D.-C."/>
            <person name="Du Z.-J."/>
        </authorList>
    </citation>
    <scope>NUCLEOTIDE SEQUENCE [LARGE SCALE GENOMIC DNA]</scope>
    <source>
        <strain evidence="10 11">E85</strain>
    </source>
</reference>
<dbReference type="InterPro" id="IPR029045">
    <property type="entry name" value="ClpP/crotonase-like_dom_sf"/>
</dbReference>
<evidence type="ECO:0000259" key="8">
    <source>
        <dbReference type="Pfam" id="PF00725"/>
    </source>
</evidence>
<name>A0A2U2MZS3_9GAMM</name>
<dbReference type="Pfam" id="PF00378">
    <property type="entry name" value="ECH_1"/>
    <property type="match status" value="1"/>
</dbReference>
<dbReference type="Proteomes" id="UP000245474">
    <property type="component" value="Unassembled WGS sequence"/>
</dbReference>
<evidence type="ECO:0000256" key="4">
    <source>
        <dbReference type="ARBA" id="ARBA00023002"/>
    </source>
</evidence>
<dbReference type="InterPro" id="IPR006108">
    <property type="entry name" value="3HC_DH_C"/>
</dbReference>
<evidence type="ECO:0000256" key="3">
    <source>
        <dbReference type="ARBA" id="ARBA00022963"/>
    </source>
</evidence>
<evidence type="ECO:0000256" key="7">
    <source>
        <dbReference type="ARBA" id="ARBA00049556"/>
    </source>
</evidence>
<evidence type="ECO:0000256" key="5">
    <source>
        <dbReference type="ARBA" id="ARBA00023027"/>
    </source>
</evidence>
<dbReference type="SUPFAM" id="SSF51735">
    <property type="entry name" value="NAD(P)-binding Rossmann-fold domains"/>
    <property type="match status" value="1"/>
</dbReference>
<gene>
    <name evidence="10" type="ORF">DEM34_12195</name>
</gene>
<sequence>MTEQLEVRRAAVLGAGVMGAQIAAHLANAGIETVLFELPGEGADRSAPAQQAIERLAKLQPAPLATPAYARRIRAANYDEDLAELADCDLVIEAVAERLDIKRQLFEGVAPHLPPAGVVGTNTSGLSVNALAEVLPEGLRGRFCGIHFFNPPRYMHLVELIPGAATEAAVLDQVEAFLVTSLGKGVVRAKDTPNFIGNRIGVFSIMATMHHAERLRIPFDVVDALTGPAIGRPKSATFRTADVVGLDTLAHVVEGSAPRLSDDPWVGYLRLPDWLRALIDRGALGQKSGAGVYRKEGRQILVLDPERGEYRPAQPQAADAVQTLLAERDPGRKLAALRASDHPQAKFLWAIHRDVFHYAAHLLGGIADNARDVDLALRWGFGWRHGPFETWQAAGWRETARALGDDIDAGRALTAVPLPDWVQAVEAVHTPQGSWAPAAGDYRAPSPLPVYCRQRQPETVLGGPRPPAGETTFETEAVRLWHLEPDVGILSFRTRSQAVSREVLEGVLAAVDEAEARYRAVVLWQDSEPFSVGADLKQVTAALDAGDFDSLERMVARFQEATGRLRSARVPVVAGLRGMALGGGCEFVMHCDHVVAAQESYVGLVEAGVGLIPAGGGCRELARRAAVQAPDGDPFPFLRHYFEAVAKAEVGRSAPEARRLGLLGPNTTTVMHGQEVLHVAMAHARALAEAGYRPPLPEPVRVAGREGLANFEGMLANYRAGGFISEHDHAVARAAAAALCGGEVESGTEVDQRWLLRLEREGFMALLRSEATAARIRHMLETGKPLRN</sequence>
<feature type="domain" description="3-hydroxyacyl-CoA dehydrogenase C-terminal" evidence="8">
    <location>
        <begin position="195"/>
        <end position="294"/>
    </location>
</feature>
<evidence type="ECO:0000313" key="11">
    <source>
        <dbReference type="Proteomes" id="UP000245474"/>
    </source>
</evidence>
<dbReference type="InterPro" id="IPR006176">
    <property type="entry name" value="3-OHacyl-CoA_DH_NAD-bd"/>
</dbReference>
<comment type="caution">
    <text evidence="10">The sequence shown here is derived from an EMBL/GenBank/DDBJ whole genome shotgun (WGS) entry which is preliminary data.</text>
</comment>
<dbReference type="PANTHER" id="PTHR48075:SF7">
    <property type="entry name" value="3-HYDROXYACYL-COA DEHYDROGENASE-RELATED"/>
    <property type="match status" value="1"/>
</dbReference>
<dbReference type="CDD" id="cd06558">
    <property type="entry name" value="crotonase-like"/>
    <property type="match status" value="1"/>
</dbReference>
<evidence type="ECO:0000256" key="2">
    <source>
        <dbReference type="ARBA" id="ARBA00022832"/>
    </source>
</evidence>
<dbReference type="UniPathway" id="UPA00659"/>
<keyword evidence="11" id="KW-1185">Reference proteome</keyword>
<comment type="pathway">
    <text evidence="1">Lipid metabolism; fatty acid beta-oxidation.</text>
</comment>
<dbReference type="InterPro" id="IPR036291">
    <property type="entry name" value="NAD(P)-bd_dom_sf"/>
</dbReference>
<evidence type="ECO:0000256" key="6">
    <source>
        <dbReference type="ARBA" id="ARBA00023098"/>
    </source>
</evidence>
<dbReference type="Gene3D" id="3.40.50.720">
    <property type="entry name" value="NAD(P)-binding Rossmann-like Domain"/>
    <property type="match status" value="1"/>
</dbReference>
<dbReference type="Pfam" id="PF02737">
    <property type="entry name" value="3HCDH_N"/>
    <property type="match status" value="1"/>
</dbReference>
<keyword evidence="6" id="KW-0443">Lipid metabolism</keyword>
<dbReference type="EMBL" id="QFFI01000019">
    <property type="protein sequence ID" value="PWG62436.1"/>
    <property type="molecule type" value="Genomic_DNA"/>
</dbReference>
<dbReference type="GO" id="GO:0070403">
    <property type="term" value="F:NAD+ binding"/>
    <property type="evidence" value="ECO:0007669"/>
    <property type="project" value="InterPro"/>
</dbReference>
<dbReference type="OrthoDB" id="5389341at2"/>
<dbReference type="PANTHER" id="PTHR48075">
    <property type="entry name" value="3-HYDROXYACYL-COA DEHYDROGENASE FAMILY PROTEIN"/>
    <property type="match status" value="1"/>
</dbReference>
<dbReference type="SUPFAM" id="SSF52096">
    <property type="entry name" value="ClpP/crotonase"/>
    <property type="match status" value="1"/>
</dbReference>
<keyword evidence="3" id="KW-0442">Lipid degradation</keyword>
<keyword evidence="4" id="KW-0560">Oxidoreductase</keyword>
<evidence type="ECO:0000259" key="9">
    <source>
        <dbReference type="Pfam" id="PF02737"/>
    </source>
</evidence>
<dbReference type="InterPro" id="IPR001753">
    <property type="entry name" value="Enoyl-CoA_hydra/iso"/>
</dbReference>
<dbReference type="GO" id="GO:0003857">
    <property type="term" value="F:(3S)-3-hydroxyacyl-CoA dehydrogenase (NAD+) activity"/>
    <property type="evidence" value="ECO:0007669"/>
    <property type="project" value="UniProtKB-EC"/>
</dbReference>
<keyword evidence="2" id="KW-0276">Fatty acid metabolism</keyword>
<dbReference type="SUPFAM" id="SSF48179">
    <property type="entry name" value="6-phosphogluconate dehydrogenase C-terminal domain-like"/>
    <property type="match status" value="2"/>
</dbReference>
<dbReference type="InterPro" id="IPR008927">
    <property type="entry name" value="6-PGluconate_DH-like_C_sf"/>
</dbReference>
<dbReference type="Pfam" id="PF00725">
    <property type="entry name" value="3HCDH"/>
    <property type="match status" value="1"/>
</dbReference>
<dbReference type="AlphaFoldDB" id="A0A2U2MZS3"/>
<protein>
    <submittedName>
        <fullName evidence="10">3-hydroxyacyl-CoA dehydrogenase</fullName>
    </submittedName>
</protein>
<keyword evidence="5" id="KW-0520">NAD</keyword>